<sequence length="404" mass="43046">MAEITKDGATGTTLNSYLTVMRQRYLDIDDGWNINPESPDGLVIAAWCETLANLDEEVINAYHSVDPNSAIGQQLDRIAAFAGITRQDATFSTATVVFTGTALVEIPAGTLVRNRVTNMLWATDTTVATDNSGIATVNATCTTAGAQGANSDNLSIIATPIGGITSVTNLDAASLGTDEETDDAFRIRRNESVALPGNNQVDNIYAALVNLDSVKQVKIYENPDSEPDSNGVLAHSMAIFIDGGTKEDIVAALATNKNPGCGLNRYNPTIPNKTSVDTTTPVKKQPFNATFFRPEYVSIHVKVAIVSESLSSADDDNIKAAIVDYSVYGFLETSGFAKTGFRIGEDVAAGRLYTPINKIVGNDDYVGSILIGTSDSDITHTLLDLAFYQLGVFNADNIEITYGS</sequence>
<protein>
    <submittedName>
        <fullName evidence="2">Phage-related protein</fullName>
    </submittedName>
</protein>
<dbReference type="InterPro" id="IPR006949">
    <property type="entry name" value="Barrel_Baseplate_J-like"/>
</dbReference>
<dbReference type="AlphaFoldDB" id="A0A0G4K1A5"/>
<evidence type="ECO:0000313" key="3">
    <source>
        <dbReference type="Proteomes" id="UP000044377"/>
    </source>
</evidence>
<feature type="domain" description="Baseplate protein J-like barrel" evidence="1">
    <location>
        <begin position="95"/>
        <end position="175"/>
    </location>
</feature>
<dbReference type="RefSeq" id="WP_048639098.1">
    <property type="nucleotide sequence ID" value="NZ_CGIG01000001.1"/>
</dbReference>
<evidence type="ECO:0000259" key="1">
    <source>
        <dbReference type="Pfam" id="PF04865"/>
    </source>
</evidence>
<name>A0A0G4K1A5_9GAMM</name>
<dbReference type="Pfam" id="PF04865">
    <property type="entry name" value="Baseplate_J"/>
    <property type="match status" value="1"/>
</dbReference>
<accession>A0A0G4K1A5</accession>
<dbReference type="Proteomes" id="UP000044377">
    <property type="component" value="Unassembled WGS sequence"/>
</dbReference>
<dbReference type="STRING" id="1109412.BN1221_04409c"/>
<organism evidence="2 3">
    <name type="scientific">Brenneria goodwinii</name>
    <dbReference type="NCBI Taxonomy" id="1109412"/>
    <lineage>
        <taxon>Bacteria</taxon>
        <taxon>Pseudomonadati</taxon>
        <taxon>Pseudomonadota</taxon>
        <taxon>Gammaproteobacteria</taxon>
        <taxon>Enterobacterales</taxon>
        <taxon>Pectobacteriaceae</taxon>
        <taxon>Brenneria</taxon>
    </lineage>
</organism>
<dbReference type="InterPro" id="IPR052399">
    <property type="entry name" value="Phage_Baseplate_Assmbl_Protein"/>
</dbReference>
<gene>
    <name evidence="2" type="ORF">BN1221_04409c</name>
</gene>
<dbReference type="PANTHER" id="PTHR37829">
    <property type="entry name" value="PHAGE-LIKE ELEMENT PBSX PROTEIN XKDT"/>
    <property type="match status" value="1"/>
</dbReference>
<evidence type="ECO:0000313" key="2">
    <source>
        <dbReference type="EMBL" id="CPR20600.1"/>
    </source>
</evidence>
<dbReference type="EMBL" id="CGIG01000001">
    <property type="protein sequence ID" value="CPR20600.1"/>
    <property type="molecule type" value="Genomic_DNA"/>
</dbReference>
<keyword evidence="3" id="KW-1185">Reference proteome</keyword>
<reference evidence="3" key="1">
    <citation type="submission" date="2015-01" db="EMBL/GenBank/DDBJ databases">
        <authorList>
            <person name="Paterson Steve"/>
        </authorList>
    </citation>
    <scope>NUCLEOTIDE SEQUENCE [LARGE SCALE GENOMIC DNA]</scope>
    <source>
        <strain evidence="3">OBR1</strain>
    </source>
</reference>
<dbReference type="PANTHER" id="PTHR37829:SF3">
    <property type="entry name" value="PROTEIN JAYE-RELATED"/>
    <property type="match status" value="1"/>
</dbReference>
<proteinExistence type="predicted"/>
<dbReference type="OrthoDB" id="6890188at2"/>